<comment type="caution">
    <text evidence="2">The sequence shown here is derived from an EMBL/GenBank/DDBJ whole genome shotgun (WGS) entry which is preliminary data.</text>
</comment>
<dbReference type="Gene3D" id="3.30.70.2390">
    <property type="match status" value="1"/>
</dbReference>
<dbReference type="PANTHER" id="PTHR33392">
    <property type="entry name" value="POLYISOPRENYL-TEICHOIC ACID--PEPTIDOGLYCAN TEICHOIC ACID TRANSFERASE TAGU"/>
    <property type="match status" value="1"/>
</dbReference>
<sequence>MSMLTPRGFEIHGGSHRPARLRKRRRRVRLLLTVALAAAVVAGGWYAWGRWLADPDPGPVASAPVTTVATLPSPTPGPSCTPPAPRTVRVRVLNSTPKAGLAAAVGRAYRSRGFTVASVGNSTGPVGGTVVVRSGPKGAAAAREVAAWVPGARLVTDRRAGTTVDVVVGSAYSRMRTSPAAAC</sequence>
<evidence type="ECO:0000259" key="1">
    <source>
        <dbReference type="Pfam" id="PF13399"/>
    </source>
</evidence>
<evidence type="ECO:0000313" key="2">
    <source>
        <dbReference type="EMBL" id="RKS75412.1"/>
    </source>
</evidence>
<dbReference type="InterPro" id="IPR027381">
    <property type="entry name" value="LytR/CpsA/Psr_C"/>
</dbReference>
<organism evidence="2 3">
    <name type="scientific">Motilibacter peucedani</name>
    <dbReference type="NCBI Taxonomy" id="598650"/>
    <lineage>
        <taxon>Bacteria</taxon>
        <taxon>Bacillati</taxon>
        <taxon>Actinomycetota</taxon>
        <taxon>Actinomycetes</taxon>
        <taxon>Motilibacterales</taxon>
        <taxon>Motilibacteraceae</taxon>
        <taxon>Motilibacter</taxon>
    </lineage>
</organism>
<dbReference type="Pfam" id="PF13399">
    <property type="entry name" value="LytR_C"/>
    <property type="match status" value="1"/>
</dbReference>
<keyword evidence="3" id="KW-1185">Reference proteome</keyword>
<dbReference type="EMBL" id="RBWV01000011">
    <property type="protein sequence ID" value="RKS75412.1"/>
    <property type="molecule type" value="Genomic_DNA"/>
</dbReference>
<name>A0A420XQB5_9ACTN</name>
<proteinExistence type="predicted"/>
<reference evidence="2 3" key="1">
    <citation type="submission" date="2018-10" db="EMBL/GenBank/DDBJ databases">
        <title>Genomic Encyclopedia of Archaeal and Bacterial Type Strains, Phase II (KMG-II): from individual species to whole genera.</title>
        <authorList>
            <person name="Goeker M."/>
        </authorList>
    </citation>
    <scope>NUCLEOTIDE SEQUENCE [LARGE SCALE GENOMIC DNA]</scope>
    <source>
        <strain evidence="2 3">RP-AC37</strain>
    </source>
</reference>
<dbReference type="PANTHER" id="PTHR33392:SF6">
    <property type="entry name" value="POLYISOPRENYL-TEICHOIC ACID--PEPTIDOGLYCAN TEICHOIC ACID TRANSFERASE TAGU"/>
    <property type="match status" value="1"/>
</dbReference>
<dbReference type="InParanoid" id="A0A420XQB5"/>
<accession>A0A420XQB5</accession>
<dbReference type="AlphaFoldDB" id="A0A420XQB5"/>
<dbReference type="InterPro" id="IPR050922">
    <property type="entry name" value="LytR/CpsA/Psr_CW_biosynth"/>
</dbReference>
<protein>
    <submittedName>
        <fullName evidence="2">LytR cell envelope-related transcriptional attenuator</fullName>
    </submittedName>
</protein>
<dbReference type="Proteomes" id="UP000281955">
    <property type="component" value="Unassembled WGS sequence"/>
</dbReference>
<evidence type="ECO:0000313" key="3">
    <source>
        <dbReference type="Proteomes" id="UP000281955"/>
    </source>
</evidence>
<dbReference type="OrthoDB" id="3267444at2"/>
<feature type="domain" description="LytR/CpsA/Psr regulator C-terminal" evidence="1">
    <location>
        <begin position="87"/>
        <end position="172"/>
    </location>
</feature>
<gene>
    <name evidence="2" type="ORF">CLV35_1878</name>
</gene>